<reference evidence="1" key="1">
    <citation type="submission" date="2020-11" db="EMBL/GenBank/DDBJ databases">
        <authorList>
            <person name="Tran Van P."/>
        </authorList>
    </citation>
    <scope>NUCLEOTIDE SEQUENCE</scope>
</reference>
<accession>A0A7R9AYW0</accession>
<gene>
    <name evidence="1" type="ORF">TSIB3V08_LOCUS6779</name>
</gene>
<dbReference type="InterPro" id="IPR036116">
    <property type="entry name" value="FN3_sf"/>
</dbReference>
<organism evidence="1">
    <name type="scientific">Timema shepardi</name>
    <name type="common">Walking stick</name>
    <dbReference type="NCBI Taxonomy" id="629360"/>
    <lineage>
        <taxon>Eukaryota</taxon>
        <taxon>Metazoa</taxon>
        <taxon>Ecdysozoa</taxon>
        <taxon>Arthropoda</taxon>
        <taxon>Hexapoda</taxon>
        <taxon>Insecta</taxon>
        <taxon>Pterygota</taxon>
        <taxon>Neoptera</taxon>
        <taxon>Polyneoptera</taxon>
        <taxon>Phasmatodea</taxon>
        <taxon>Timematodea</taxon>
        <taxon>Timematoidea</taxon>
        <taxon>Timematidae</taxon>
        <taxon>Timema</taxon>
    </lineage>
</organism>
<name>A0A7R9AYW0_TIMSH</name>
<sequence length="141" mass="16291">MGRRDPQVDTPEKGVNKYKEDVAILLCDSDSLICGSWVRCRLHRIWYCVCWTKLGETKEHCFHVLADYPTYNVNDNIEPCTNYTVKVSAINTNYHLYSHNVSLSFRTSMYLHSDYVYVVKRVSNNATPSIVDKEPFIMVSG</sequence>
<dbReference type="SUPFAM" id="SSF49265">
    <property type="entry name" value="Fibronectin type III"/>
    <property type="match status" value="1"/>
</dbReference>
<dbReference type="AlphaFoldDB" id="A0A7R9AYW0"/>
<proteinExistence type="predicted"/>
<evidence type="ECO:0000313" key="1">
    <source>
        <dbReference type="EMBL" id="CAD7262680.1"/>
    </source>
</evidence>
<dbReference type="EMBL" id="OC003000">
    <property type="protein sequence ID" value="CAD7262680.1"/>
    <property type="molecule type" value="Genomic_DNA"/>
</dbReference>
<protein>
    <submittedName>
        <fullName evidence="1">Uncharacterized protein</fullName>
    </submittedName>
</protein>